<dbReference type="AlphaFoldDB" id="A0A916QJW4"/>
<organism evidence="2 3">
    <name type="scientific">Pseudohongiella nitratireducens</name>
    <dbReference type="NCBI Taxonomy" id="1768907"/>
    <lineage>
        <taxon>Bacteria</taxon>
        <taxon>Pseudomonadati</taxon>
        <taxon>Pseudomonadota</taxon>
        <taxon>Gammaproteobacteria</taxon>
        <taxon>Pseudomonadales</taxon>
        <taxon>Pseudohongiellaceae</taxon>
        <taxon>Pseudohongiella</taxon>
    </lineage>
</organism>
<feature type="transmembrane region" description="Helical" evidence="1">
    <location>
        <begin position="12"/>
        <end position="32"/>
    </location>
</feature>
<accession>A0A916QJW4</accession>
<sequence length="145" mass="15872">MPEAIISSFHLLSVLAMFIGTLIVLPAASAEFDRQSAAQLLKVYYLKLACLLFALASGLTLWLAIGKPAEFYSNNAVFHAKLGIFMLFALLLVVQIVTIRRCMLCSSLPAQLPRWLGWVQKIALAIFLAIPPLAYLMARGIGYSG</sequence>
<gene>
    <name evidence="2" type="ORF">GCM10011403_21390</name>
</gene>
<keyword evidence="1" id="KW-0472">Membrane</keyword>
<dbReference type="OrthoDB" id="826511at2"/>
<reference evidence="2" key="2">
    <citation type="submission" date="2020-09" db="EMBL/GenBank/DDBJ databases">
        <authorList>
            <person name="Sun Q."/>
            <person name="Zhou Y."/>
        </authorList>
    </citation>
    <scope>NUCLEOTIDE SEQUENCE</scope>
    <source>
        <strain evidence="2">CGMCC 1.15425</strain>
    </source>
</reference>
<evidence type="ECO:0000313" key="2">
    <source>
        <dbReference type="EMBL" id="GFZ78057.1"/>
    </source>
</evidence>
<comment type="caution">
    <text evidence="2">The sequence shown here is derived from an EMBL/GenBank/DDBJ whole genome shotgun (WGS) entry which is preliminary data.</text>
</comment>
<dbReference type="InterPro" id="IPR018706">
    <property type="entry name" value="DUF2214_membrane"/>
</dbReference>
<reference evidence="2" key="1">
    <citation type="journal article" date="2014" name="Int. J. Syst. Evol. Microbiol.">
        <title>Complete genome sequence of Corynebacterium casei LMG S-19264T (=DSM 44701T), isolated from a smear-ripened cheese.</title>
        <authorList>
            <consortium name="US DOE Joint Genome Institute (JGI-PGF)"/>
            <person name="Walter F."/>
            <person name="Albersmeier A."/>
            <person name="Kalinowski J."/>
            <person name="Ruckert C."/>
        </authorList>
    </citation>
    <scope>NUCLEOTIDE SEQUENCE</scope>
    <source>
        <strain evidence="2">CGMCC 1.15425</strain>
    </source>
</reference>
<dbReference type="Pfam" id="PF09980">
    <property type="entry name" value="DUF2214"/>
    <property type="match status" value="1"/>
</dbReference>
<keyword evidence="1" id="KW-1133">Transmembrane helix</keyword>
<name>A0A916QJW4_9GAMM</name>
<dbReference type="Proteomes" id="UP000627715">
    <property type="component" value="Unassembled WGS sequence"/>
</dbReference>
<proteinExistence type="predicted"/>
<keyword evidence="1" id="KW-0812">Transmembrane</keyword>
<feature type="transmembrane region" description="Helical" evidence="1">
    <location>
        <begin position="77"/>
        <end position="97"/>
    </location>
</feature>
<protein>
    <submittedName>
        <fullName evidence="2">Membrane protein</fullName>
    </submittedName>
</protein>
<feature type="transmembrane region" description="Helical" evidence="1">
    <location>
        <begin position="44"/>
        <end position="65"/>
    </location>
</feature>
<evidence type="ECO:0000256" key="1">
    <source>
        <dbReference type="SAM" id="Phobius"/>
    </source>
</evidence>
<feature type="transmembrane region" description="Helical" evidence="1">
    <location>
        <begin position="118"/>
        <end position="138"/>
    </location>
</feature>
<dbReference type="EMBL" id="BMIY01000009">
    <property type="protein sequence ID" value="GFZ78057.1"/>
    <property type="molecule type" value="Genomic_DNA"/>
</dbReference>
<evidence type="ECO:0000313" key="3">
    <source>
        <dbReference type="Proteomes" id="UP000627715"/>
    </source>
</evidence>
<dbReference type="RefSeq" id="WP_068810461.1">
    <property type="nucleotide sequence ID" value="NZ_BMIY01000009.1"/>
</dbReference>
<keyword evidence="3" id="KW-1185">Reference proteome</keyword>